<keyword evidence="2" id="KW-0472">Membrane</keyword>
<feature type="region of interest" description="Disordered" evidence="1">
    <location>
        <begin position="126"/>
        <end position="169"/>
    </location>
</feature>
<dbReference type="EMBL" id="BAABKY010000002">
    <property type="protein sequence ID" value="GAA5078262.1"/>
    <property type="molecule type" value="Genomic_DNA"/>
</dbReference>
<evidence type="ECO:0000256" key="2">
    <source>
        <dbReference type="SAM" id="Phobius"/>
    </source>
</evidence>
<feature type="transmembrane region" description="Helical" evidence="2">
    <location>
        <begin position="56"/>
        <end position="76"/>
    </location>
</feature>
<evidence type="ECO:0000313" key="4">
    <source>
        <dbReference type="Proteomes" id="UP001501083"/>
    </source>
</evidence>
<evidence type="ECO:0000313" key="3">
    <source>
        <dbReference type="EMBL" id="GAA5078262.1"/>
    </source>
</evidence>
<keyword evidence="2" id="KW-0812">Transmembrane</keyword>
<dbReference type="Proteomes" id="UP001501083">
    <property type="component" value="Unassembled WGS sequence"/>
</dbReference>
<comment type="caution">
    <text evidence="3">The sequence shown here is derived from an EMBL/GenBank/DDBJ whole genome shotgun (WGS) entry which is preliminary data.</text>
</comment>
<sequence length="270" mass="28314">MPDAENTLKPTPSDWGTAFAALPMEAPPADGWNRMSRALDARGGNTRTAQARRARWPLWLATAAAVSAVALVPMLMREPASPDAPAPTVAHTAAPIATTPSPASASTIDTTPAVATTTVAPKVDEAVAHQPAATPRKRRPSPTAPPHTVEPRRLVADATPSSDTAATSKTDTFADVQSLQSESAQLEALVALARDDRVASANAASLAAGLDERIGRIDASLSQPGLADTDRTLLWQERVATLRELAGVETTQRWLTTHGERYDGALVSVD</sequence>
<protein>
    <submittedName>
        <fullName evidence="3">Uncharacterized protein</fullName>
    </submittedName>
</protein>
<dbReference type="RefSeq" id="WP_158984652.1">
    <property type="nucleotide sequence ID" value="NZ_BAABKY010000002.1"/>
</dbReference>
<keyword evidence="4" id="KW-1185">Reference proteome</keyword>
<evidence type="ECO:0000256" key="1">
    <source>
        <dbReference type="SAM" id="MobiDB-lite"/>
    </source>
</evidence>
<keyword evidence="2" id="KW-1133">Transmembrane helix</keyword>
<proteinExistence type="predicted"/>
<accession>A0ABP9LL13</accession>
<reference evidence="4" key="1">
    <citation type="journal article" date="2019" name="Int. J. Syst. Evol. Microbiol.">
        <title>The Global Catalogue of Microorganisms (GCM) 10K type strain sequencing project: providing services to taxonomists for standard genome sequencing and annotation.</title>
        <authorList>
            <consortium name="The Broad Institute Genomics Platform"/>
            <consortium name="The Broad Institute Genome Sequencing Center for Infectious Disease"/>
            <person name="Wu L."/>
            <person name="Ma J."/>
        </authorList>
    </citation>
    <scope>NUCLEOTIDE SEQUENCE [LARGE SCALE GENOMIC DNA]</scope>
    <source>
        <strain evidence="4">JCM 19212</strain>
    </source>
</reference>
<feature type="compositionally biased region" description="Low complexity" evidence="1">
    <location>
        <begin position="156"/>
        <end position="169"/>
    </location>
</feature>
<name>A0ABP9LL13_9GAMM</name>
<gene>
    <name evidence="3" type="ORF">GCM10025759_25230</name>
</gene>
<organism evidence="3 4">
    <name type="scientific">Lysobacter panacisoli</name>
    <dbReference type="NCBI Taxonomy" id="1255263"/>
    <lineage>
        <taxon>Bacteria</taxon>
        <taxon>Pseudomonadati</taxon>
        <taxon>Pseudomonadota</taxon>
        <taxon>Gammaproteobacteria</taxon>
        <taxon>Lysobacterales</taxon>
        <taxon>Lysobacteraceae</taxon>
        <taxon>Lysobacter</taxon>
    </lineage>
</organism>